<evidence type="ECO:0000256" key="4">
    <source>
        <dbReference type="ARBA" id="ARBA00023062"/>
    </source>
</evidence>
<dbReference type="GO" id="GO:0004657">
    <property type="term" value="F:proline dehydrogenase activity"/>
    <property type="evidence" value="ECO:0000318"/>
    <property type="project" value="GO_Central"/>
</dbReference>
<dbReference type="InterPro" id="IPR029041">
    <property type="entry name" value="FAD-linked_oxidoreductase-like"/>
</dbReference>
<evidence type="ECO:0000256" key="5">
    <source>
        <dbReference type="RuleBase" id="RU364054"/>
    </source>
</evidence>
<reference evidence="7 8" key="1">
    <citation type="journal article" date="2008" name="Science">
        <title>The Physcomitrella genome reveals evolutionary insights into the conquest of land by plants.</title>
        <authorList>
            <person name="Rensing S."/>
            <person name="Lang D."/>
            <person name="Zimmer A."/>
            <person name="Terry A."/>
            <person name="Salamov A."/>
            <person name="Shapiro H."/>
            <person name="Nishiyama T."/>
            <person name="Perroud P.-F."/>
            <person name="Lindquist E."/>
            <person name="Kamisugi Y."/>
            <person name="Tanahashi T."/>
            <person name="Sakakibara K."/>
            <person name="Fujita T."/>
            <person name="Oishi K."/>
            <person name="Shin-I T."/>
            <person name="Kuroki Y."/>
            <person name="Toyoda A."/>
            <person name="Suzuki Y."/>
            <person name="Hashimoto A."/>
            <person name="Yamaguchi K."/>
            <person name="Sugano A."/>
            <person name="Kohara Y."/>
            <person name="Fujiyama A."/>
            <person name="Anterola A."/>
            <person name="Aoki S."/>
            <person name="Ashton N."/>
            <person name="Barbazuk W.B."/>
            <person name="Barker E."/>
            <person name="Bennetzen J."/>
            <person name="Bezanilla M."/>
            <person name="Blankenship R."/>
            <person name="Cho S.H."/>
            <person name="Dutcher S."/>
            <person name="Estelle M."/>
            <person name="Fawcett J.A."/>
            <person name="Gundlach H."/>
            <person name="Hanada K."/>
            <person name="Heyl A."/>
            <person name="Hicks K.A."/>
            <person name="Hugh J."/>
            <person name="Lohr M."/>
            <person name="Mayer K."/>
            <person name="Melkozernov A."/>
            <person name="Murata T."/>
            <person name="Nelson D."/>
            <person name="Pils B."/>
            <person name="Prigge M."/>
            <person name="Reiss B."/>
            <person name="Renner T."/>
            <person name="Rombauts S."/>
            <person name="Rushton P."/>
            <person name="Sanderfoot A."/>
            <person name="Schween G."/>
            <person name="Shiu S.-H."/>
            <person name="Stueber K."/>
            <person name="Theodoulou F.L."/>
            <person name="Tu H."/>
            <person name="Van de Peer Y."/>
            <person name="Verrier P.J."/>
            <person name="Waters E."/>
            <person name="Wood A."/>
            <person name="Yang L."/>
            <person name="Cove D."/>
            <person name="Cuming A."/>
            <person name="Hasebe M."/>
            <person name="Lucas S."/>
            <person name="Mishler D.B."/>
            <person name="Reski R."/>
            <person name="Grigoriev I."/>
            <person name="Quatrano R.S."/>
            <person name="Boore J.L."/>
        </authorList>
    </citation>
    <scope>NUCLEOTIDE SEQUENCE [LARGE SCALE GENOMIC DNA]</scope>
    <source>
        <strain evidence="7 8">cv. Gransden 2004</strain>
    </source>
</reference>
<dbReference type="InParanoid" id="A0A7I4DW07"/>
<keyword evidence="5" id="KW-0274">FAD</keyword>
<keyword evidence="8" id="KW-1185">Reference proteome</keyword>
<reference evidence="7" key="3">
    <citation type="submission" date="2020-12" db="UniProtKB">
        <authorList>
            <consortium name="EnsemblPlants"/>
        </authorList>
    </citation>
    <scope>IDENTIFICATION</scope>
</reference>
<organism evidence="7 8">
    <name type="scientific">Physcomitrium patens</name>
    <name type="common">Spreading-leaved earth moss</name>
    <name type="synonym">Physcomitrella patens</name>
    <dbReference type="NCBI Taxonomy" id="3218"/>
    <lineage>
        <taxon>Eukaryota</taxon>
        <taxon>Viridiplantae</taxon>
        <taxon>Streptophyta</taxon>
        <taxon>Embryophyta</taxon>
        <taxon>Bryophyta</taxon>
        <taxon>Bryophytina</taxon>
        <taxon>Bryopsida</taxon>
        <taxon>Funariidae</taxon>
        <taxon>Funariales</taxon>
        <taxon>Funariaceae</taxon>
        <taxon>Physcomitrium</taxon>
    </lineage>
</organism>
<dbReference type="EC" id="1.5.5.2" evidence="2 5"/>
<reference evidence="7 8" key="2">
    <citation type="journal article" date="2018" name="Plant J.">
        <title>The Physcomitrella patens chromosome-scale assembly reveals moss genome structure and evolution.</title>
        <authorList>
            <person name="Lang D."/>
            <person name="Ullrich K.K."/>
            <person name="Murat F."/>
            <person name="Fuchs J."/>
            <person name="Jenkins J."/>
            <person name="Haas F.B."/>
            <person name="Piednoel M."/>
            <person name="Gundlach H."/>
            <person name="Van Bel M."/>
            <person name="Meyberg R."/>
            <person name="Vives C."/>
            <person name="Morata J."/>
            <person name="Symeonidi A."/>
            <person name="Hiss M."/>
            <person name="Muchero W."/>
            <person name="Kamisugi Y."/>
            <person name="Saleh O."/>
            <person name="Blanc G."/>
            <person name="Decker E.L."/>
            <person name="van Gessel N."/>
            <person name="Grimwood J."/>
            <person name="Hayes R.D."/>
            <person name="Graham S.W."/>
            <person name="Gunter L.E."/>
            <person name="McDaniel S.F."/>
            <person name="Hoernstein S.N.W."/>
            <person name="Larsson A."/>
            <person name="Li F.W."/>
            <person name="Perroud P.F."/>
            <person name="Phillips J."/>
            <person name="Ranjan P."/>
            <person name="Rokshar D.S."/>
            <person name="Rothfels C.J."/>
            <person name="Schneider L."/>
            <person name="Shu S."/>
            <person name="Stevenson D.W."/>
            <person name="Thummler F."/>
            <person name="Tillich M."/>
            <person name="Villarreal Aguilar J.C."/>
            <person name="Widiez T."/>
            <person name="Wong G.K."/>
            <person name="Wymore A."/>
            <person name="Zhang Y."/>
            <person name="Zimmer A.D."/>
            <person name="Quatrano R.S."/>
            <person name="Mayer K.F.X."/>
            <person name="Goodstein D."/>
            <person name="Casacuberta J.M."/>
            <person name="Vandepoele K."/>
            <person name="Reski R."/>
            <person name="Cuming A.C."/>
            <person name="Tuskan G.A."/>
            <person name="Maumus F."/>
            <person name="Salse J."/>
            <person name="Schmutz J."/>
            <person name="Rensing S.A."/>
        </authorList>
    </citation>
    <scope>NUCLEOTIDE SEQUENCE [LARGE SCALE GENOMIC DNA]</scope>
    <source>
        <strain evidence="7 8">cv. Gransden 2004</strain>
    </source>
</reference>
<dbReference type="InterPro" id="IPR002872">
    <property type="entry name" value="Proline_DH_dom"/>
</dbReference>
<proteinExistence type="inferred from homology"/>
<dbReference type="InterPro" id="IPR015659">
    <property type="entry name" value="Proline_oxidase"/>
</dbReference>
<dbReference type="EnsemblPlants" id="Pp3c5_9640V3.2">
    <property type="protein sequence ID" value="Pp3c5_9640V3.2"/>
    <property type="gene ID" value="Pp3c5_9640"/>
</dbReference>
<keyword evidence="5" id="KW-0285">Flavoprotein</keyword>
<evidence type="ECO:0000256" key="3">
    <source>
        <dbReference type="ARBA" id="ARBA00023002"/>
    </source>
</evidence>
<dbReference type="SUPFAM" id="SSF51730">
    <property type="entry name" value="FAD-linked oxidoreductase"/>
    <property type="match status" value="1"/>
</dbReference>
<dbReference type="AlphaFoldDB" id="A0A7I4DW07"/>
<dbReference type="Proteomes" id="UP000006727">
    <property type="component" value="Chromosome 5"/>
</dbReference>
<dbReference type="PANTHER" id="PTHR13914:SF0">
    <property type="entry name" value="PROLINE DEHYDROGENASE 1, MITOCHONDRIAL"/>
    <property type="match status" value="1"/>
</dbReference>
<accession>A0A7I4DW07</accession>
<comment type="cofactor">
    <cofactor evidence="5">
        <name>FAD</name>
        <dbReference type="ChEBI" id="CHEBI:57692"/>
    </cofactor>
</comment>
<keyword evidence="3 5" id="KW-0560">Oxidoreductase</keyword>
<evidence type="ECO:0000256" key="2">
    <source>
        <dbReference type="ARBA" id="ARBA00012695"/>
    </source>
</evidence>
<dbReference type="PANTHER" id="PTHR13914">
    <property type="entry name" value="PROLINE OXIDASE"/>
    <property type="match status" value="1"/>
</dbReference>
<dbReference type="GO" id="GO:0071949">
    <property type="term" value="F:FAD binding"/>
    <property type="evidence" value="ECO:0000318"/>
    <property type="project" value="GO_Central"/>
</dbReference>
<sequence>MAWRSGRPLFKQSTSSGSLGRTLYFSRWRTTKARPFPLDLQQSKDEEGLFGEFKTLEFLKIYGNVQLIGMGPVVDLGVKVLTSPWMEVYPVRAVALWGVKHTVYSHFCAGQNIEEASETLQRMWELGLRGILDYGLEDAIDNASCDRNLEKFLQVVRQTSLLPQGSVSSSCVKLSAVCPIELLERVSNLLRWQHVNRGFKLPWKQDVIPFLSENSLVYHVTSPPEPLTKEEEANLVSAHERLTRLCKACEQEGLPLLIDAEYSSVQPAIDYIIHAAAAEFNKGAQLLVYGTVQAYLKDSFSRLKLAARGSQYRGLSYGVKLVRGAYMSRESRLASSLGALAPTHSNIEETHRCYDACAAFMLEQAAHGDGAVVLATHNVKCSAILASTFCQEAAAKVQELGFSKENPRVQFAQLKGMADVLSLRLAQEGFRVSKYLAFGPVEDVIPYLVRRTEENRGLLRKTLIERQSISAEISRRVLRPLRLQQ</sequence>
<evidence type="ECO:0000313" key="7">
    <source>
        <dbReference type="EnsemblPlants" id="Pp3c5_9640V3.2"/>
    </source>
</evidence>
<comment type="similarity">
    <text evidence="1 5">Belongs to the proline oxidase family.</text>
</comment>
<comment type="function">
    <text evidence="5">Converts proline to delta-1-pyrroline-5-carboxylate.</text>
</comment>
<evidence type="ECO:0000313" key="8">
    <source>
        <dbReference type="Proteomes" id="UP000006727"/>
    </source>
</evidence>
<dbReference type="EMBL" id="ABEU02000005">
    <property type="status" value="NOT_ANNOTATED_CDS"/>
    <property type="molecule type" value="Genomic_DNA"/>
</dbReference>
<feature type="domain" description="Proline dehydrogenase" evidence="6">
    <location>
        <begin position="117"/>
        <end position="457"/>
    </location>
</feature>
<dbReference type="Pfam" id="PF01619">
    <property type="entry name" value="Pro_dh"/>
    <property type="match status" value="1"/>
</dbReference>
<keyword evidence="4 5" id="KW-0642">Proline metabolism</keyword>
<evidence type="ECO:0000256" key="1">
    <source>
        <dbReference type="ARBA" id="ARBA00005869"/>
    </source>
</evidence>
<dbReference type="FunCoup" id="A0A7I4DW07">
    <property type="interactions" value="1179"/>
</dbReference>
<comment type="catalytic activity">
    <reaction evidence="5">
        <text>L-proline + a quinone = (S)-1-pyrroline-5-carboxylate + a quinol + H(+)</text>
        <dbReference type="Rhea" id="RHEA:23784"/>
        <dbReference type="ChEBI" id="CHEBI:15378"/>
        <dbReference type="ChEBI" id="CHEBI:17388"/>
        <dbReference type="ChEBI" id="CHEBI:24646"/>
        <dbReference type="ChEBI" id="CHEBI:60039"/>
        <dbReference type="ChEBI" id="CHEBI:132124"/>
        <dbReference type="EC" id="1.5.5.2"/>
    </reaction>
</comment>
<protein>
    <recommendedName>
        <fullName evidence="2 5">Proline dehydrogenase</fullName>
        <ecNumber evidence="2 5">1.5.5.2</ecNumber>
    </recommendedName>
</protein>
<dbReference type="Gramene" id="Pp3c5_9640V3.2">
    <property type="protein sequence ID" value="Pp3c5_9640V3.2"/>
    <property type="gene ID" value="Pp3c5_9640"/>
</dbReference>
<dbReference type="GO" id="GO:0010133">
    <property type="term" value="P:L-proline catabolic process to L-glutamate"/>
    <property type="evidence" value="ECO:0000318"/>
    <property type="project" value="GO_Central"/>
</dbReference>
<dbReference type="GO" id="GO:0005739">
    <property type="term" value="C:mitochondrion"/>
    <property type="evidence" value="ECO:0000318"/>
    <property type="project" value="GO_Central"/>
</dbReference>
<dbReference type="Gene3D" id="3.20.20.220">
    <property type="match status" value="1"/>
</dbReference>
<name>A0A7I4DW07_PHYPA</name>
<evidence type="ECO:0000259" key="6">
    <source>
        <dbReference type="Pfam" id="PF01619"/>
    </source>
</evidence>